<evidence type="ECO:0008006" key="4">
    <source>
        <dbReference type="Google" id="ProtNLM"/>
    </source>
</evidence>
<accession>A0A2W2AU79</accession>
<reference evidence="3" key="1">
    <citation type="submission" date="2018-06" db="EMBL/GenBank/DDBJ databases">
        <title>Aestuariibacter litoralis strain KCTC 52945T.</title>
        <authorList>
            <person name="Li X."/>
            <person name="Salam N."/>
            <person name="Li J.-L."/>
            <person name="Chen Y.-M."/>
            <person name="Yang Z.-W."/>
            <person name="Zhang L.-Y."/>
            <person name="Han M.-X."/>
            <person name="Xiao M."/>
            <person name="Li W.-J."/>
        </authorList>
    </citation>
    <scope>NUCLEOTIDE SEQUENCE [LARGE SCALE GENOMIC DNA]</scope>
    <source>
        <strain evidence="3">KCTC 52945</strain>
    </source>
</reference>
<keyword evidence="3" id="KW-1185">Reference proteome</keyword>
<comment type="caution">
    <text evidence="2">The sequence shown here is derived from an EMBL/GenBank/DDBJ whole genome shotgun (WGS) entry which is preliminary data.</text>
</comment>
<evidence type="ECO:0000256" key="1">
    <source>
        <dbReference type="SAM" id="SignalP"/>
    </source>
</evidence>
<dbReference type="RefSeq" id="WP_111196143.1">
    <property type="nucleotide sequence ID" value="NZ_QKVK01000001.1"/>
</dbReference>
<feature type="chain" id="PRO_5015887763" description="Secreted protein" evidence="1">
    <location>
        <begin position="25"/>
        <end position="224"/>
    </location>
</feature>
<keyword evidence="1" id="KW-0732">Signal</keyword>
<sequence>MIRYLAGLCAALLFSIAAPLSGQAAPNAAYAICTNQTYALCAAASAFVYQEVSYAKCIIKNGNSISAPPLRYRSGNQIKDICDVNAMGANNGYMMSTFSLPEEVKKGGNKALYTCPGGSTGSYAQCDGGTCFRSSSGQVFPGVGKVAANEIICSCPITKSGTSNAPFGYQFIGAYPCQQKAFDVCDQEAHNGDIIPVGSPPGAGRVLTEALYGRNYEINECKPN</sequence>
<dbReference type="AlphaFoldDB" id="A0A2W2AU79"/>
<feature type="signal peptide" evidence="1">
    <location>
        <begin position="1"/>
        <end position="24"/>
    </location>
</feature>
<dbReference type="Proteomes" id="UP000248795">
    <property type="component" value="Unassembled WGS sequence"/>
</dbReference>
<protein>
    <recommendedName>
        <fullName evidence="4">Secreted protein</fullName>
    </recommendedName>
</protein>
<evidence type="ECO:0000313" key="3">
    <source>
        <dbReference type="Proteomes" id="UP000248795"/>
    </source>
</evidence>
<dbReference type="EMBL" id="QKVK01000001">
    <property type="protein sequence ID" value="PZF78815.1"/>
    <property type="molecule type" value="Genomic_DNA"/>
</dbReference>
<proteinExistence type="predicted"/>
<evidence type="ECO:0000313" key="2">
    <source>
        <dbReference type="EMBL" id="PZF78815.1"/>
    </source>
</evidence>
<name>A0A2W2AU79_9HYPH</name>
<organism evidence="2 3">
    <name type="scientific">Aestuariivirga litoralis</name>
    <dbReference type="NCBI Taxonomy" id="2650924"/>
    <lineage>
        <taxon>Bacteria</taxon>
        <taxon>Pseudomonadati</taxon>
        <taxon>Pseudomonadota</taxon>
        <taxon>Alphaproteobacteria</taxon>
        <taxon>Hyphomicrobiales</taxon>
        <taxon>Aestuariivirgaceae</taxon>
        <taxon>Aestuariivirga</taxon>
    </lineage>
</organism>
<gene>
    <name evidence="2" type="ORF">DK847_03190</name>
</gene>